<name>A0ABC8SES4_9AQUA</name>
<evidence type="ECO:0000313" key="3">
    <source>
        <dbReference type="Proteomes" id="UP001642360"/>
    </source>
</evidence>
<accession>A0ABC8SES4</accession>
<dbReference type="Proteomes" id="UP001642360">
    <property type="component" value="Unassembled WGS sequence"/>
</dbReference>
<protein>
    <recommendedName>
        <fullName evidence="4">Eukaryotic translation initiation factor 4B3</fullName>
    </recommendedName>
</protein>
<reference evidence="2 3" key="1">
    <citation type="submission" date="2024-02" db="EMBL/GenBank/DDBJ databases">
        <authorList>
            <person name="Vignale AGUSTIN F."/>
            <person name="Sosa J E."/>
            <person name="Modenutti C."/>
        </authorList>
    </citation>
    <scope>NUCLEOTIDE SEQUENCE [LARGE SCALE GENOMIC DNA]</scope>
</reference>
<dbReference type="AlphaFoldDB" id="A0ABC8SES4"/>
<feature type="region of interest" description="Disordered" evidence="1">
    <location>
        <begin position="81"/>
        <end position="406"/>
    </location>
</feature>
<dbReference type="EMBL" id="CAUOFW020002435">
    <property type="protein sequence ID" value="CAK9153654.1"/>
    <property type="molecule type" value="Genomic_DNA"/>
</dbReference>
<dbReference type="PANTHER" id="PTHR32091:SF17">
    <property type="entry name" value="EUKARYOTIC TRANSLATION INITIATION FACTOR 4B3"/>
    <property type="match status" value="1"/>
</dbReference>
<feature type="compositionally biased region" description="Low complexity" evidence="1">
    <location>
        <begin position="354"/>
        <end position="370"/>
    </location>
</feature>
<feature type="region of interest" description="Disordered" evidence="1">
    <location>
        <begin position="23"/>
        <end position="47"/>
    </location>
</feature>
<feature type="compositionally biased region" description="Basic and acidic residues" evidence="1">
    <location>
        <begin position="371"/>
        <end position="387"/>
    </location>
</feature>
<feature type="compositionally biased region" description="Polar residues" evidence="1">
    <location>
        <begin position="81"/>
        <end position="90"/>
    </location>
</feature>
<comment type="caution">
    <text evidence="2">The sequence shown here is derived from an EMBL/GenBank/DDBJ whole genome shotgun (WGS) entry which is preliminary data.</text>
</comment>
<evidence type="ECO:0008006" key="4">
    <source>
        <dbReference type="Google" id="ProtNLM"/>
    </source>
</evidence>
<feature type="compositionally biased region" description="Basic and acidic residues" evidence="1">
    <location>
        <begin position="156"/>
        <end position="173"/>
    </location>
</feature>
<keyword evidence="3" id="KW-1185">Reference proteome</keyword>
<feature type="compositionally biased region" description="Low complexity" evidence="1">
    <location>
        <begin position="131"/>
        <end position="141"/>
    </location>
</feature>
<feature type="compositionally biased region" description="Basic and acidic residues" evidence="1">
    <location>
        <begin position="109"/>
        <end position="118"/>
    </location>
</feature>
<gene>
    <name evidence="2" type="ORF">ILEXP_LOCUS21946</name>
</gene>
<organism evidence="2 3">
    <name type="scientific">Ilex paraguariensis</name>
    <name type="common">yerba mate</name>
    <dbReference type="NCBI Taxonomy" id="185542"/>
    <lineage>
        <taxon>Eukaryota</taxon>
        <taxon>Viridiplantae</taxon>
        <taxon>Streptophyta</taxon>
        <taxon>Embryophyta</taxon>
        <taxon>Tracheophyta</taxon>
        <taxon>Spermatophyta</taxon>
        <taxon>Magnoliopsida</taxon>
        <taxon>eudicotyledons</taxon>
        <taxon>Gunneridae</taxon>
        <taxon>Pentapetalae</taxon>
        <taxon>asterids</taxon>
        <taxon>campanulids</taxon>
        <taxon>Aquifoliales</taxon>
        <taxon>Aquifoliaceae</taxon>
        <taxon>Ilex</taxon>
    </lineage>
</organism>
<feature type="compositionally biased region" description="Basic and acidic residues" evidence="1">
    <location>
        <begin position="234"/>
        <end position="244"/>
    </location>
</feature>
<evidence type="ECO:0000256" key="1">
    <source>
        <dbReference type="SAM" id="MobiDB-lite"/>
    </source>
</evidence>
<evidence type="ECO:0000313" key="2">
    <source>
        <dbReference type="EMBL" id="CAK9153654.1"/>
    </source>
</evidence>
<dbReference type="Pfam" id="PF06273">
    <property type="entry name" value="eIF-4B"/>
    <property type="match status" value="1"/>
</dbReference>
<feature type="compositionally biased region" description="Basic and acidic residues" evidence="1">
    <location>
        <begin position="320"/>
        <end position="350"/>
    </location>
</feature>
<sequence length="406" mass="44260">MAAAVSAWAKPGAWALDSEDLEAELQQQKQEESFIGNHHSNGGDTAALADFPSLATAASTKAKKKKPQTLSLQEFSTYASVKQAQSSQAGSKGLTAEDLMVLPTGPRQRTAEELDRSKLGGGFRSYGTNGYGSYDRSSSRVSSDEPRRQGGFNWDSNREFEPSRADEIDDWAKAKKSTVGNGFERRERGERGGFFSDSQSRADDSESWVSNKSFVPSEGRRFCATGGGGASDNWGRKREEEGRRFGAASSAFDSIRERRGGQETALNANSDNWGKKREEGSGGTRPRLNLQPRSLPVGDGQQIGTESVMKPKGSNPFGDARPREEVLKEKGKDWKETEEKLESMKIKDGGLTDGQSFGKRSFGSGSGRLSSPEDRTEKSWRKTDSVDVRPQSAENIESGLPDEAEN</sequence>
<dbReference type="InterPro" id="IPR010433">
    <property type="entry name" value="EIF-4B_pln"/>
</dbReference>
<dbReference type="PANTHER" id="PTHR32091">
    <property type="entry name" value="EUKARYOTIC TRANSLATION INITIATION FACTOR 4B"/>
    <property type="match status" value="1"/>
</dbReference>
<proteinExistence type="predicted"/>